<dbReference type="Proteomes" id="UP000707245">
    <property type="component" value="Unassembled WGS sequence"/>
</dbReference>
<dbReference type="InterPro" id="IPR016164">
    <property type="entry name" value="FAD-linked_Oxase-like_C"/>
</dbReference>
<dbReference type="InterPro" id="IPR036318">
    <property type="entry name" value="FAD-bd_PCMH-like_sf"/>
</dbReference>
<proteinExistence type="inferred from homology"/>
<sequence>MNPDQVLDKLTNILGASNLQADPDKNEHYRVGWRSGGGNALAVLFPQTLLDIWRSLEVCVEGNCIIIMQAAKTGLTEGSTPSGNDYDRPVVVINTLAMDQLFLVNENEQVISLPGATLHHLQRELSAVNRTPHSVIGSSTLGASIIGGVSNNSGGALVKRGPAYTELSLFAQVNEKGELTLVNHLEVELGNSPEEILTNLQSGNFDKTKLPQSEKLASDKEYIARVRDVNANTPSRFNADKRRLYEASGCAGKLAVFAVRLDTYPTAVKERTFYIGTNSVSELAQLRKQILSTFKNIPEVGEYMHRDIFDVSAKYGKDTFLSIKHLGTDALPKLFSIKGRIDSKLNKLSWMPKHFTDKAMQLVSKVFPQHLPKRMLEYRDKYEHHLIMKMSDDGIEEAQTFLKSFFETSETGTYFECNKEESESAFLNRFAAAGAALRYEVMHEKEVGEILALDIAIPRNELDWLETLPNEIAQHLEKKLYYGHFFCYVFHQDYILKKGSDAKHVKKMMLTLLNERGAKYPAEHNVGHLYEAEPDLQNFYKSLDPTNTFNPGIGKMQKNKRNCSCCL</sequence>
<keyword evidence="5 6" id="KW-0874">Quinone</keyword>
<dbReference type="InterPro" id="IPR016172">
    <property type="entry name" value="D-lactate_DH_C-sub1"/>
</dbReference>
<protein>
    <recommendedName>
        <fullName evidence="5">Quinone-dependent D-lactate dehydrogenase</fullName>
        <ecNumber evidence="5">1.1.5.12</ecNumber>
    </recommendedName>
    <alternativeName>
        <fullName evidence="5">D-lactate dehydrogenase</fullName>
        <shortName evidence="5">D-LDH</shortName>
    </alternativeName>
</protein>
<evidence type="ECO:0000256" key="6">
    <source>
        <dbReference type="PIRNR" id="PIRNR000101"/>
    </source>
</evidence>
<evidence type="ECO:0000256" key="5">
    <source>
        <dbReference type="HAMAP-Rule" id="MF_02092"/>
    </source>
</evidence>
<comment type="catalytic activity">
    <reaction evidence="5 6">
        <text>(R)-lactate + a quinone = a quinol + pyruvate</text>
        <dbReference type="Rhea" id="RHEA:51468"/>
        <dbReference type="ChEBI" id="CHEBI:15361"/>
        <dbReference type="ChEBI" id="CHEBI:16004"/>
        <dbReference type="ChEBI" id="CHEBI:24646"/>
        <dbReference type="ChEBI" id="CHEBI:132124"/>
        <dbReference type="EC" id="1.1.5.12"/>
    </reaction>
</comment>
<dbReference type="Pfam" id="PF01565">
    <property type="entry name" value="FAD_binding_4"/>
    <property type="match status" value="1"/>
</dbReference>
<dbReference type="Gene3D" id="3.30.465.10">
    <property type="match status" value="1"/>
</dbReference>
<keyword evidence="2 5" id="KW-0285">Flavoprotein</keyword>
<dbReference type="InterPro" id="IPR012256">
    <property type="entry name" value="D_lactate_DH"/>
</dbReference>
<feature type="binding site" evidence="5">
    <location>
        <position position="144"/>
    </location>
    <ligand>
        <name>FAD</name>
        <dbReference type="ChEBI" id="CHEBI:57692"/>
    </ligand>
</feature>
<accession>A0ABR9FKB0</accession>
<dbReference type="EC" id="1.1.5.12" evidence="5"/>
<evidence type="ECO:0000256" key="3">
    <source>
        <dbReference type="ARBA" id="ARBA00022827"/>
    </source>
</evidence>
<dbReference type="InterPro" id="IPR016169">
    <property type="entry name" value="FAD-bd_PCMH_sub2"/>
</dbReference>
<dbReference type="HAMAP" id="MF_02092">
    <property type="entry name" value="DLDH_Dld"/>
    <property type="match status" value="1"/>
</dbReference>
<feature type="binding site" evidence="5">
    <location>
        <begin position="70"/>
        <end position="74"/>
    </location>
    <ligand>
        <name>FAD</name>
        <dbReference type="ChEBI" id="CHEBI:57692"/>
    </ligand>
</feature>
<dbReference type="PROSITE" id="PS51387">
    <property type="entry name" value="FAD_PCMH"/>
    <property type="match status" value="1"/>
</dbReference>
<evidence type="ECO:0000256" key="1">
    <source>
        <dbReference type="ARBA" id="ARBA00001974"/>
    </source>
</evidence>
<dbReference type="InterPro" id="IPR015409">
    <property type="entry name" value="Lactate_DH_C"/>
</dbReference>
<dbReference type="SUPFAM" id="SSF56176">
    <property type="entry name" value="FAD-binding/transporter-associated domain-like"/>
    <property type="match status" value="1"/>
</dbReference>
<gene>
    <name evidence="5 8" type="primary">dld</name>
    <name evidence="8" type="ORF">EI167_07345</name>
</gene>
<dbReference type="GO" id="GO:0008720">
    <property type="term" value="F:D-lactate dehydrogenase (NAD+) activity"/>
    <property type="evidence" value="ECO:0007669"/>
    <property type="project" value="UniProtKB-EC"/>
</dbReference>
<evidence type="ECO:0000256" key="2">
    <source>
        <dbReference type="ARBA" id="ARBA00022630"/>
    </source>
</evidence>
<dbReference type="PANTHER" id="PTHR43716">
    <property type="entry name" value="D-2-HYDROXYGLUTARATE DEHYDROGENASE, MITOCHONDRIAL"/>
    <property type="match status" value="1"/>
</dbReference>
<comment type="similarity">
    <text evidence="5">Belongs to the quinone-dependent D-lactate dehydrogenase family.</text>
</comment>
<evidence type="ECO:0000313" key="8">
    <source>
        <dbReference type="EMBL" id="MBE0457269.1"/>
    </source>
</evidence>
<evidence type="ECO:0000313" key="9">
    <source>
        <dbReference type="Proteomes" id="UP000707245"/>
    </source>
</evidence>
<dbReference type="PIRSF" id="PIRSF000101">
    <property type="entry name" value="D-lactate_dh"/>
    <property type="match status" value="1"/>
</dbReference>
<comment type="caution">
    <text evidence="8">The sequence shown here is derived from an EMBL/GenBank/DDBJ whole genome shotgun (WGS) entry which is preliminary data.</text>
</comment>
<feature type="binding site" evidence="5">
    <location>
        <position position="256"/>
    </location>
    <ligand>
        <name>FAD</name>
        <dbReference type="ChEBI" id="CHEBI:57692"/>
    </ligand>
</feature>
<dbReference type="Pfam" id="PF09330">
    <property type="entry name" value="Lact-deh-memb"/>
    <property type="match status" value="1"/>
</dbReference>
<dbReference type="NCBIfam" id="NF008387">
    <property type="entry name" value="PRK11183.1"/>
    <property type="match status" value="1"/>
</dbReference>
<keyword evidence="4 5" id="KW-0560">Oxidoreductase</keyword>
<dbReference type="Gene3D" id="3.30.70.610">
    <property type="entry name" value="D-lactate dehydrogenase, cap domain, subdomain 1"/>
    <property type="match status" value="2"/>
</dbReference>
<dbReference type="PANTHER" id="PTHR43716:SF1">
    <property type="entry name" value="D-2-HYDROXYGLUTARATE DEHYDROGENASE, MITOCHONDRIAL"/>
    <property type="match status" value="1"/>
</dbReference>
<dbReference type="InterPro" id="IPR016167">
    <property type="entry name" value="FAD-bd_PCMH_sub1"/>
</dbReference>
<keyword evidence="9" id="KW-1185">Reference proteome</keyword>
<evidence type="ECO:0000256" key="4">
    <source>
        <dbReference type="ARBA" id="ARBA00023002"/>
    </source>
</evidence>
<name>A0ABR9FKB0_9GAMM</name>
<keyword evidence="5" id="KW-0997">Cell inner membrane</keyword>
<comment type="subcellular location">
    <subcellularLocation>
        <location evidence="5">Cell inner membrane</location>
        <topology evidence="5">Peripheral membrane protein</topology>
        <orientation evidence="5">Cytoplasmic side</orientation>
    </subcellularLocation>
</comment>
<feature type="binding site" evidence="5">
    <location>
        <position position="154"/>
    </location>
    <ligand>
        <name>FAD</name>
        <dbReference type="ChEBI" id="CHEBI:57692"/>
    </ligand>
</feature>
<dbReference type="Gene3D" id="3.30.1370.20">
    <property type="entry name" value="D-lactate dehydrogenase, cap domain, subdomain 2"/>
    <property type="match status" value="1"/>
</dbReference>
<organism evidence="8 9">
    <name type="scientific">Pseudoalteromonas prydzensis</name>
    <dbReference type="NCBI Taxonomy" id="182141"/>
    <lineage>
        <taxon>Bacteria</taxon>
        <taxon>Pseudomonadati</taxon>
        <taxon>Pseudomonadota</taxon>
        <taxon>Gammaproteobacteria</taxon>
        <taxon>Alteromonadales</taxon>
        <taxon>Pseudoalteromonadaceae</taxon>
        <taxon>Pseudoalteromonas</taxon>
    </lineage>
</organism>
<feature type="binding site" evidence="5">
    <location>
        <position position="137"/>
    </location>
    <ligand>
        <name>FAD</name>
        <dbReference type="ChEBI" id="CHEBI:57692"/>
    </ligand>
</feature>
<dbReference type="InterPro" id="IPR016166">
    <property type="entry name" value="FAD-bd_PCMH"/>
</dbReference>
<comment type="cofactor">
    <cofactor evidence="1 5 6">
        <name>FAD</name>
        <dbReference type="ChEBI" id="CHEBI:57692"/>
    </cofactor>
</comment>
<dbReference type="InterPro" id="IPR006094">
    <property type="entry name" value="Oxid_FAD_bind_N"/>
</dbReference>
<dbReference type="EMBL" id="RRZA01000017">
    <property type="protein sequence ID" value="MBE0457269.1"/>
    <property type="molecule type" value="Genomic_DNA"/>
</dbReference>
<reference evidence="8 9" key="1">
    <citation type="submission" date="2020-07" db="EMBL/GenBank/DDBJ databases">
        <title>Halophilic bacteria isolated from french cheeses.</title>
        <authorList>
            <person name="Kothe C.I."/>
            <person name="Farah-Kraiem B."/>
            <person name="Renault P."/>
            <person name="Dridi B."/>
        </authorList>
    </citation>
    <scope>NUCLEOTIDE SEQUENCE [LARGE SCALE GENOMIC DNA]</scope>
    <source>
        <strain evidence="8 9">FME14</strain>
    </source>
</reference>
<keyword evidence="5" id="KW-1003">Cell membrane</keyword>
<dbReference type="Gene3D" id="3.30.43.10">
    <property type="entry name" value="Uridine Diphospho-n-acetylenolpyruvylglucosamine Reductase, domain 2"/>
    <property type="match status" value="1"/>
</dbReference>
<dbReference type="InterPro" id="IPR051264">
    <property type="entry name" value="FAD-oxidored/transferase_4"/>
</dbReference>
<dbReference type="SUPFAM" id="SSF55103">
    <property type="entry name" value="FAD-linked oxidases, C-terminal domain"/>
    <property type="match status" value="1"/>
</dbReference>
<feature type="domain" description="FAD-binding PCMH-type" evidence="7">
    <location>
        <begin position="36"/>
        <end position="266"/>
    </location>
</feature>
<feature type="binding site" evidence="5">
    <location>
        <begin position="78"/>
        <end position="79"/>
    </location>
    <ligand>
        <name>FAD</name>
        <dbReference type="ChEBI" id="CHEBI:57692"/>
    </ligand>
</feature>
<keyword evidence="3 5" id="KW-0274">FAD</keyword>
<keyword evidence="5" id="KW-0472">Membrane</keyword>
<comment type="function">
    <text evidence="5 6">Catalyzes the oxidation of D-lactate to pyruvate.</text>
</comment>
<evidence type="ECO:0000259" key="7">
    <source>
        <dbReference type="PROSITE" id="PS51387"/>
    </source>
</evidence>
<dbReference type="InterPro" id="IPR016173">
    <property type="entry name" value="D-lactate_DH_C-sub2"/>
</dbReference>